<feature type="compositionally biased region" description="Low complexity" evidence="3">
    <location>
        <begin position="774"/>
        <end position="785"/>
    </location>
</feature>
<evidence type="ECO:0000256" key="1">
    <source>
        <dbReference type="ARBA" id="ARBA00022443"/>
    </source>
</evidence>
<dbReference type="GO" id="GO:0005085">
    <property type="term" value="F:guanyl-nucleotide exchange factor activity"/>
    <property type="evidence" value="ECO:0007669"/>
    <property type="project" value="InterPro"/>
</dbReference>
<name>A0A8H7S6Z6_9FUNG</name>
<dbReference type="InterPro" id="IPR027267">
    <property type="entry name" value="AH/BAR_dom_sf"/>
</dbReference>
<organism evidence="6 7">
    <name type="scientific">Circinella minor</name>
    <dbReference type="NCBI Taxonomy" id="1195481"/>
    <lineage>
        <taxon>Eukaryota</taxon>
        <taxon>Fungi</taxon>
        <taxon>Fungi incertae sedis</taxon>
        <taxon>Mucoromycota</taxon>
        <taxon>Mucoromycotina</taxon>
        <taxon>Mucoromycetes</taxon>
        <taxon>Mucorales</taxon>
        <taxon>Lichtheimiaceae</taxon>
        <taxon>Circinella</taxon>
    </lineage>
</organism>
<dbReference type="InterPro" id="IPR035899">
    <property type="entry name" value="DBL_dom_sf"/>
</dbReference>
<evidence type="ECO:0008006" key="8">
    <source>
        <dbReference type="Google" id="ProtNLM"/>
    </source>
</evidence>
<dbReference type="InterPro" id="IPR000219">
    <property type="entry name" value="DH_dom"/>
</dbReference>
<feature type="compositionally biased region" description="Polar residues" evidence="3">
    <location>
        <begin position="32"/>
        <end position="42"/>
    </location>
</feature>
<dbReference type="AlphaFoldDB" id="A0A8H7S6Z6"/>
<dbReference type="OrthoDB" id="10256089at2759"/>
<dbReference type="Pfam" id="PF00621">
    <property type="entry name" value="RhoGEF"/>
    <property type="match status" value="1"/>
</dbReference>
<dbReference type="GO" id="GO:0032955">
    <property type="term" value="P:regulation of division septum assembly"/>
    <property type="evidence" value="ECO:0007669"/>
    <property type="project" value="TreeGrafter"/>
</dbReference>
<sequence>MAATKADQLNNDVYGYKQTILLNDEMHHHNRTASTTRSPSSNNEEEPTIMPPQQESSSQQQQQIWSPSWLSNSSPFLTDEIFGEPPFIISSSLITSPPLIQESRLFEKDGEQNQHHYSNIDDSQFDSLLTTLSPTITYNNIMDQEHYYHNRNKSLSTSTPNRLRNKLSFASLLNKKQADSTTTTPISVNTLSTSSSIPYDLAECERTSSFSFNGDNYSTSSSTSVVDSLGHQQQNQNQHSIHIATPKTSRGLRRSPTNASIESTASSLIMATTQSFRRVKSLHRIREKKLDSMPSAPRPFSSNFHFSSVDTTTINNSDMTMTPTKNGVHSSSSSKKLNNVIQELLDTEMVYFQDMQLILDVYKNKPVNNTPFQSWEIKAIFANVTSILDFERTLIPLLNNSSVQERPVYTIGRVFLEIMHRMDDVYCAYCKRHQDAMNTLQNAQQTRPEVVEFLQLCNNELVGRTTSWDLPSLLIKPVQRVLKYPLLFQEMITLTSPEEHGRLLAAAHGIQQIADHINETKRRKDLVDMIVSGDTKTESRVVHNSHLYILHGINKSIARRAYQFKQATGLTKKNTVTQDALFDALYERFEYQRGQGKRFVQDMLDWSEQIKNHCTMIESFASTLNDFYDGSSSWGPISSFSQVSFECIAQEMEIHVEKIISGRAEGYFALFEKPAHVIAKRAKKLLDHDRAGNDRQKDDAYIAINTQLVEELPQFLNLIAEYFEIILQEFSSVQCQTYQRLWHEWLRLEMMFTSVKEDVDSNCNSSKNNNVGLTTTISTSSTSKTQQEKQNESQNQRKTESKEGSNNDDIIQEFQQHMQAVQECMGSIYSIQQYRQRQQNHSNRSSLQTNTSSSLSSEESDLLTWEEALLQATGGTSSIRTTATSVAASSMTGRGKKKHDSGVAESNNNTLSSAATTSGIKDIVIPDSKISTSEGGLGSLFSSDNNNSPQFQCITVQDFYADSQSEDHLTIRKGDLLQIWFPSRPPLLVPSMDDEDDKKDTTPEWWYGRLVDTDLYGWFPGSCCRSI</sequence>
<evidence type="ECO:0000256" key="3">
    <source>
        <dbReference type="SAM" id="MobiDB-lite"/>
    </source>
</evidence>
<dbReference type="Gene3D" id="2.30.30.40">
    <property type="entry name" value="SH3 Domains"/>
    <property type="match status" value="1"/>
</dbReference>
<comment type="caution">
    <text evidence="6">The sequence shown here is derived from an EMBL/GenBank/DDBJ whole genome shotgun (WGS) entry which is preliminary data.</text>
</comment>
<feature type="compositionally biased region" description="Low complexity" evidence="3">
    <location>
        <begin position="51"/>
        <end position="65"/>
    </location>
</feature>
<dbReference type="SUPFAM" id="SSF48065">
    <property type="entry name" value="DBL homology domain (DH-domain)"/>
    <property type="match status" value="1"/>
</dbReference>
<dbReference type="GO" id="GO:0031991">
    <property type="term" value="P:regulation of actomyosin contractile ring contraction"/>
    <property type="evidence" value="ECO:0007669"/>
    <property type="project" value="TreeGrafter"/>
</dbReference>
<evidence type="ECO:0000256" key="2">
    <source>
        <dbReference type="PROSITE-ProRule" id="PRU00192"/>
    </source>
</evidence>
<dbReference type="SMART" id="SM00325">
    <property type="entry name" value="RhoGEF"/>
    <property type="match status" value="1"/>
</dbReference>
<dbReference type="SUPFAM" id="SSF103657">
    <property type="entry name" value="BAR/IMD domain-like"/>
    <property type="match status" value="1"/>
</dbReference>
<evidence type="ECO:0000313" key="6">
    <source>
        <dbReference type="EMBL" id="KAG2222628.1"/>
    </source>
</evidence>
<keyword evidence="1 2" id="KW-0728">SH3 domain</keyword>
<dbReference type="PANTHER" id="PTHR22834">
    <property type="entry name" value="NUCLEAR FUSION PROTEIN FUS2"/>
    <property type="match status" value="1"/>
</dbReference>
<dbReference type="PANTHER" id="PTHR22834:SF20">
    <property type="entry name" value="SH3 DOMAIN-CONTAINING PROTEIN"/>
    <property type="match status" value="1"/>
</dbReference>
<dbReference type="SUPFAM" id="SSF50044">
    <property type="entry name" value="SH3-domain"/>
    <property type="match status" value="1"/>
</dbReference>
<dbReference type="PROSITE" id="PS50010">
    <property type="entry name" value="DH_2"/>
    <property type="match status" value="1"/>
</dbReference>
<feature type="region of interest" description="Disordered" evidence="3">
    <location>
        <begin position="759"/>
        <end position="806"/>
    </location>
</feature>
<evidence type="ECO:0000259" key="5">
    <source>
        <dbReference type="PROSITE" id="PS50010"/>
    </source>
</evidence>
<feature type="region of interest" description="Disordered" evidence="3">
    <location>
        <begin position="835"/>
        <end position="859"/>
    </location>
</feature>
<dbReference type="EMBL" id="JAEPRB010000078">
    <property type="protein sequence ID" value="KAG2222628.1"/>
    <property type="molecule type" value="Genomic_DNA"/>
</dbReference>
<dbReference type="Gene3D" id="1.20.900.10">
    <property type="entry name" value="Dbl homology (DH) domain"/>
    <property type="match status" value="1"/>
</dbReference>
<accession>A0A8H7S6Z6</accession>
<keyword evidence="7" id="KW-1185">Reference proteome</keyword>
<proteinExistence type="predicted"/>
<feature type="compositionally biased region" description="Low complexity" evidence="3">
    <location>
        <begin position="881"/>
        <end position="892"/>
    </location>
</feature>
<dbReference type="PROSITE" id="PS50002">
    <property type="entry name" value="SH3"/>
    <property type="match status" value="1"/>
</dbReference>
<feature type="domain" description="DH" evidence="5">
    <location>
        <begin position="336"/>
        <end position="520"/>
    </location>
</feature>
<dbReference type="GO" id="GO:0005737">
    <property type="term" value="C:cytoplasm"/>
    <property type="evidence" value="ECO:0007669"/>
    <property type="project" value="TreeGrafter"/>
</dbReference>
<dbReference type="SMART" id="SM00326">
    <property type="entry name" value="SH3"/>
    <property type="match status" value="1"/>
</dbReference>
<feature type="domain" description="SH3" evidence="4">
    <location>
        <begin position="948"/>
        <end position="1027"/>
    </location>
</feature>
<reference evidence="6 7" key="1">
    <citation type="submission" date="2020-12" db="EMBL/GenBank/DDBJ databases">
        <title>Metabolic potential, ecology and presence of endohyphal bacteria is reflected in genomic diversity of Mucoromycotina.</title>
        <authorList>
            <person name="Muszewska A."/>
            <person name="Okrasinska A."/>
            <person name="Steczkiewicz K."/>
            <person name="Drgas O."/>
            <person name="Orlowska M."/>
            <person name="Perlinska-Lenart U."/>
            <person name="Aleksandrzak-Piekarczyk T."/>
            <person name="Szatraj K."/>
            <person name="Zielenkiewicz U."/>
            <person name="Pilsyk S."/>
            <person name="Malc E."/>
            <person name="Mieczkowski P."/>
            <person name="Kruszewska J.S."/>
            <person name="Biernat P."/>
            <person name="Pawlowska J."/>
        </authorList>
    </citation>
    <scope>NUCLEOTIDE SEQUENCE [LARGE SCALE GENOMIC DNA]</scope>
    <source>
        <strain evidence="6 7">CBS 142.35</strain>
    </source>
</reference>
<dbReference type="InterPro" id="IPR001452">
    <property type="entry name" value="SH3_domain"/>
</dbReference>
<evidence type="ECO:0000259" key="4">
    <source>
        <dbReference type="PROSITE" id="PS50002"/>
    </source>
</evidence>
<gene>
    <name evidence="6" type="ORF">INT45_008292</name>
</gene>
<protein>
    <recommendedName>
        <fullName evidence="8">Scaffold protein Tuba</fullName>
    </recommendedName>
</protein>
<dbReference type="Gene3D" id="1.20.1270.60">
    <property type="entry name" value="Arfaptin homology (AH) domain/BAR domain"/>
    <property type="match status" value="1"/>
</dbReference>
<dbReference type="InterPro" id="IPR036028">
    <property type="entry name" value="SH3-like_dom_sf"/>
</dbReference>
<feature type="region of interest" description="Disordered" evidence="3">
    <location>
        <begin position="26"/>
        <end position="65"/>
    </location>
</feature>
<dbReference type="InterPro" id="IPR051492">
    <property type="entry name" value="Dynamin-Rho_GEF"/>
</dbReference>
<dbReference type="CDD" id="cd00174">
    <property type="entry name" value="SH3"/>
    <property type="match status" value="1"/>
</dbReference>
<feature type="region of interest" description="Disordered" evidence="3">
    <location>
        <begin position="881"/>
        <end position="912"/>
    </location>
</feature>
<feature type="compositionally biased region" description="Polar residues" evidence="3">
    <location>
        <begin position="761"/>
        <end position="773"/>
    </location>
</feature>
<feature type="compositionally biased region" description="Basic and acidic residues" evidence="3">
    <location>
        <begin position="786"/>
        <end position="805"/>
    </location>
</feature>
<dbReference type="CDD" id="cd00160">
    <property type="entry name" value="RhoGEF"/>
    <property type="match status" value="1"/>
</dbReference>
<evidence type="ECO:0000313" key="7">
    <source>
        <dbReference type="Proteomes" id="UP000646827"/>
    </source>
</evidence>
<dbReference type="Proteomes" id="UP000646827">
    <property type="component" value="Unassembled WGS sequence"/>
</dbReference>